<evidence type="ECO:0000313" key="3">
    <source>
        <dbReference type="RefSeq" id="XP_022258142.1"/>
    </source>
</evidence>
<feature type="region of interest" description="Disordered" evidence="1">
    <location>
        <begin position="1"/>
        <end position="61"/>
    </location>
</feature>
<feature type="compositionally biased region" description="Polar residues" evidence="1">
    <location>
        <begin position="31"/>
        <end position="47"/>
    </location>
</feature>
<organism evidence="2 3">
    <name type="scientific">Limulus polyphemus</name>
    <name type="common">Atlantic horseshoe crab</name>
    <dbReference type="NCBI Taxonomy" id="6850"/>
    <lineage>
        <taxon>Eukaryota</taxon>
        <taxon>Metazoa</taxon>
        <taxon>Ecdysozoa</taxon>
        <taxon>Arthropoda</taxon>
        <taxon>Chelicerata</taxon>
        <taxon>Merostomata</taxon>
        <taxon>Xiphosura</taxon>
        <taxon>Limulidae</taxon>
        <taxon>Limulus</taxon>
    </lineage>
</organism>
<evidence type="ECO:0000313" key="2">
    <source>
        <dbReference type="Proteomes" id="UP000694941"/>
    </source>
</evidence>
<reference evidence="3" key="1">
    <citation type="submission" date="2025-08" db="UniProtKB">
        <authorList>
            <consortium name="RefSeq"/>
        </authorList>
    </citation>
    <scope>IDENTIFICATION</scope>
    <source>
        <tissue evidence="3">Muscle</tissue>
    </source>
</reference>
<gene>
    <name evidence="3" type="primary">LOC111089611</name>
</gene>
<dbReference type="Proteomes" id="UP000694941">
    <property type="component" value="Unplaced"/>
</dbReference>
<accession>A0ABM1TQI6</accession>
<proteinExistence type="predicted"/>
<evidence type="ECO:0000256" key="1">
    <source>
        <dbReference type="SAM" id="MobiDB-lite"/>
    </source>
</evidence>
<dbReference type="RefSeq" id="XP_022258142.1">
    <property type="nucleotide sequence ID" value="XM_022402434.1"/>
</dbReference>
<keyword evidence="2" id="KW-1185">Reference proteome</keyword>
<sequence length="100" mass="10649">MVDYSNRAGGDINSPSSTYKSDGAEIGYVMNGSQQMHMRSSGMQNLSCAEPSSGHTVGSSVHAQSMLLPGYPHQVMLLPGHPHSMMMAHPGQQVVDFNAT</sequence>
<protein>
    <submittedName>
        <fullName evidence="3">Homeobox protein meis3-B-like</fullName>
    </submittedName>
</protein>
<name>A0ABM1TQI6_LIMPO</name>
<dbReference type="GeneID" id="111089611"/>